<name>A0A1F6G923_9PROT</name>
<evidence type="ECO:0000313" key="2">
    <source>
        <dbReference type="Proteomes" id="UP000178449"/>
    </source>
</evidence>
<dbReference type="STRING" id="1817772.A2527_05405"/>
<sequence>MGSTLACFITAHGFGHAARASAVLAQLALLEPDLEIHLYTQVPYRFFEQSLAGGFEYHELDVDLGLIQTSALKVDLPQSLAALRSRLPFKAEWVTQLAEELKQINANFVLADIAPLGLLVARQAQIPSFLLENFTWDWIYQSYKEYDQAYVQLAVYLKGLFDLADWHIQGEPFCQEFSGALVTEPIARNSRKTRLETRIQLGLQPDQRLCLLTLGGWGGAHLGPPRGRLEKSWVFVSPGASQQVEQVGNWIKLPKESEFYHPDLMAAADLVVTKLGYSTIAEAWVSQTPMLYLARPDYVESAPLEAWVKKNIPSGRIAWKKIAQGNWANQLNEIVLVPKGPPRRGGASIAAQWIFEKLHERKKEIPDFGGR</sequence>
<accession>A0A1F6G923</accession>
<dbReference type="Proteomes" id="UP000178449">
    <property type="component" value="Unassembled WGS sequence"/>
</dbReference>
<gene>
    <name evidence="1" type="ORF">A2527_05405</name>
</gene>
<dbReference type="InterPro" id="IPR053205">
    <property type="entry name" value="GHMP_kinase_L-arabinokinase"/>
</dbReference>
<dbReference type="PANTHER" id="PTHR38134">
    <property type="entry name" value="SLR1395 PROTEIN"/>
    <property type="match status" value="1"/>
</dbReference>
<dbReference type="Gene3D" id="3.40.50.2000">
    <property type="entry name" value="Glycogen Phosphorylase B"/>
    <property type="match status" value="1"/>
</dbReference>
<organism evidence="1 2">
    <name type="scientific">Candidatus Lambdaproteobacteria bacterium RIFOXYD2_FULL_50_16</name>
    <dbReference type="NCBI Taxonomy" id="1817772"/>
    <lineage>
        <taxon>Bacteria</taxon>
        <taxon>Pseudomonadati</taxon>
        <taxon>Pseudomonadota</taxon>
        <taxon>Candidatus Lambdaproteobacteria</taxon>
    </lineage>
</organism>
<dbReference type="AlphaFoldDB" id="A0A1F6G923"/>
<dbReference type="SUPFAM" id="SSF53756">
    <property type="entry name" value="UDP-Glycosyltransferase/glycogen phosphorylase"/>
    <property type="match status" value="1"/>
</dbReference>
<comment type="caution">
    <text evidence="1">The sequence shown here is derived from an EMBL/GenBank/DDBJ whole genome shotgun (WGS) entry which is preliminary data.</text>
</comment>
<reference evidence="1 2" key="1">
    <citation type="journal article" date="2016" name="Nat. Commun.">
        <title>Thousands of microbial genomes shed light on interconnected biogeochemical processes in an aquifer system.</title>
        <authorList>
            <person name="Anantharaman K."/>
            <person name="Brown C.T."/>
            <person name="Hug L.A."/>
            <person name="Sharon I."/>
            <person name="Castelle C.J."/>
            <person name="Probst A.J."/>
            <person name="Thomas B.C."/>
            <person name="Singh A."/>
            <person name="Wilkins M.J."/>
            <person name="Karaoz U."/>
            <person name="Brodie E.L."/>
            <person name="Williams K.H."/>
            <person name="Hubbard S.S."/>
            <person name="Banfield J.F."/>
        </authorList>
    </citation>
    <scope>NUCLEOTIDE SEQUENCE [LARGE SCALE GENOMIC DNA]</scope>
</reference>
<evidence type="ECO:0000313" key="1">
    <source>
        <dbReference type="EMBL" id="OGG94623.1"/>
    </source>
</evidence>
<evidence type="ECO:0008006" key="3">
    <source>
        <dbReference type="Google" id="ProtNLM"/>
    </source>
</evidence>
<dbReference type="EMBL" id="MFNE01000036">
    <property type="protein sequence ID" value="OGG94623.1"/>
    <property type="molecule type" value="Genomic_DNA"/>
</dbReference>
<proteinExistence type="predicted"/>
<dbReference type="PANTHER" id="PTHR38134:SF2">
    <property type="entry name" value="GALACTOKINASE"/>
    <property type="match status" value="1"/>
</dbReference>
<protein>
    <recommendedName>
        <fullName evidence="3">Glycosyl transferase family 28 C-terminal domain-containing protein</fullName>
    </recommendedName>
</protein>